<feature type="compositionally biased region" description="Basic and acidic residues" evidence="1">
    <location>
        <begin position="1412"/>
        <end position="1425"/>
    </location>
</feature>
<dbReference type="CDD" id="cd21085">
    <property type="entry name" value="WH_NTD_PHF10"/>
    <property type="match status" value="1"/>
</dbReference>
<feature type="compositionally biased region" description="Acidic residues" evidence="1">
    <location>
        <begin position="734"/>
        <end position="745"/>
    </location>
</feature>
<feature type="region of interest" description="Disordered" evidence="1">
    <location>
        <begin position="830"/>
        <end position="859"/>
    </location>
</feature>
<evidence type="ECO:0008006" key="4">
    <source>
        <dbReference type="Google" id="ProtNLM"/>
    </source>
</evidence>
<feature type="compositionally biased region" description="Low complexity" evidence="1">
    <location>
        <begin position="34"/>
        <end position="45"/>
    </location>
</feature>
<feature type="region of interest" description="Disordered" evidence="1">
    <location>
        <begin position="1187"/>
        <end position="1266"/>
    </location>
</feature>
<feature type="compositionally biased region" description="Low complexity" evidence="1">
    <location>
        <begin position="2112"/>
        <end position="2129"/>
    </location>
</feature>
<feature type="region of interest" description="Disordered" evidence="1">
    <location>
        <begin position="218"/>
        <end position="253"/>
    </location>
</feature>
<feature type="region of interest" description="Disordered" evidence="1">
    <location>
        <begin position="2111"/>
        <end position="2150"/>
    </location>
</feature>
<feature type="compositionally biased region" description="Basic residues" evidence="1">
    <location>
        <begin position="2032"/>
        <end position="2042"/>
    </location>
</feature>
<proteinExistence type="predicted"/>
<feature type="region of interest" description="Disordered" evidence="1">
    <location>
        <begin position="1832"/>
        <end position="1863"/>
    </location>
</feature>
<organism evidence="2 3">
    <name type="scientific">Leptidea sinapis</name>
    <dbReference type="NCBI Taxonomy" id="189913"/>
    <lineage>
        <taxon>Eukaryota</taxon>
        <taxon>Metazoa</taxon>
        <taxon>Ecdysozoa</taxon>
        <taxon>Arthropoda</taxon>
        <taxon>Hexapoda</taxon>
        <taxon>Insecta</taxon>
        <taxon>Pterygota</taxon>
        <taxon>Neoptera</taxon>
        <taxon>Endopterygota</taxon>
        <taxon>Lepidoptera</taxon>
        <taxon>Glossata</taxon>
        <taxon>Ditrysia</taxon>
        <taxon>Papilionoidea</taxon>
        <taxon>Pieridae</taxon>
        <taxon>Dismorphiinae</taxon>
        <taxon>Leptidea</taxon>
    </lineage>
</organism>
<feature type="compositionally biased region" description="Low complexity" evidence="1">
    <location>
        <begin position="949"/>
        <end position="958"/>
    </location>
</feature>
<dbReference type="Proteomes" id="UP000324832">
    <property type="component" value="Unassembled WGS sequence"/>
</dbReference>
<feature type="compositionally biased region" description="Polar residues" evidence="1">
    <location>
        <begin position="1017"/>
        <end position="1029"/>
    </location>
</feature>
<keyword evidence="3" id="KW-1185">Reference proteome</keyword>
<feature type="region of interest" description="Disordered" evidence="1">
    <location>
        <begin position="102"/>
        <end position="144"/>
    </location>
</feature>
<evidence type="ECO:0000313" key="2">
    <source>
        <dbReference type="EMBL" id="VVD05046.1"/>
    </source>
</evidence>
<feature type="region of interest" description="Disordered" evidence="1">
    <location>
        <begin position="574"/>
        <end position="654"/>
    </location>
</feature>
<feature type="compositionally biased region" description="Basic and acidic residues" evidence="1">
    <location>
        <begin position="1725"/>
        <end position="1738"/>
    </location>
</feature>
<feature type="compositionally biased region" description="Low complexity" evidence="1">
    <location>
        <begin position="1221"/>
        <end position="1230"/>
    </location>
</feature>
<reference evidence="2 3" key="1">
    <citation type="submission" date="2017-07" db="EMBL/GenBank/DDBJ databases">
        <authorList>
            <person name="Talla V."/>
            <person name="Backstrom N."/>
        </authorList>
    </citation>
    <scope>NUCLEOTIDE SEQUENCE [LARGE SCALE GENOMIC DNA]</scope>
</reference>
<feature type="region of interest" description="Disordered" evidence="1">
    <location>
        <begin position="1412"/>
        <end position="1488"/>
    </location>
</feature>
<feature type="compositionally biased region" description="Basic and acidic residues" evidence="1">
    <location>
        <begin position="2008"/>
        <end position="2031"/>
    </location>
</feature>
<feature type="compositionally biased region" description="Basic residues" evidence="1">
    <location>
        <begin position="2139"/>
        <end position="2148"/>
    </location>
</feature>
<feature type="compositionally biased region" description="Basic and acidic residues" evidence="1">
    <location>
        <begin position="959"/>
        <end position="970"/>
    </location>
</feature>
<feature type="region of interest" description="Disordered" evidence="1">
    <location>
        <begin position="1665"/>
        <end position="1703"/>
    </location>
</feature>
<feature type="compositionally biased region" description="Basic and acidic residues" evidence="1">
    <location>
        <begin position="1237"/>
        <end position="1253"/>
    </location>
</feature>
<feature type="compositionally biased region" description="Basic and acidic residues" evidence="1">
    <location>
        <begin position="980"/>
        <end position="996"/>
    </location>
</feature>
<feature type="compositionally biased region" description="Basic residues" evidence="1">
    <location>
        <begin position="1834"/>
        <end position="1860"/>
    </location>
</feature>
<feature type="compositionally biased region" description="Basic and acidic residues" evidence="1">
    <location>
        <begin position="687"/>
        <end position="699"/>
    </location>
</feature>
<protein>
    <recommendedName>
        <fullName evidence="4">PHD finger protein 10</fullName>
    </recommendedName>
</protein>
<feature type="region of interest" description="Disordered" evidence="1">
    <location>
        <begin position="2008"/>
        <end position="2054"/>
    </location>
</feature>
<feature type="compositionally biased region" description="Polar residues" evidence="1">
    <location>
        <begin position="62"/>
        <end position="74"/>
    </location>
</feature>
<feature type="region of interest" description="Disordered" evidence="1">
    <location>
        <begin position="949"/>
        <end position="1081"/>
    </location>
</feature>
<feature type="compositionally biased region" description="Polar residues" evidence="1">
    <location>
        <begin position="1195"/>
        <end position="1220"/>
    </location>
</feature>
<feature type="compositionally biased region" description="Low complexity" evidence="1">
    <location>
        <begin position="579"/>
        <end position="603"/>
    </location>
</feature>
<feature type="region of interest" description="Disordered" evidence="1">
    <location>
        <begin position="1716"/>
        <end position="1739"/>
    </location>
</feature>
<feature type="region of interest" description="Disordered" evidence="1">
    <location>
        <begin position="1"/>
        <end position="74"/>
    </location>
</feature>
<evidence type="ECO:0000313" key="3">
    <source>
        <dbReference type="Proteomes" id="UP000324832"/>
    </source>
</evidence>
<feature type="compositionally biased region" description="Polar residues" evidence="1">
    <location>
        <begin position="218"/>
        <end position="238"/>
    </location>
</feature>
<name>A0A5E4R3V8_9NEOP</name>
<feature type="compositionally biased region" description="Polar residues" evidence="1">
    <location>
        <begin position="626"/>
        <end position="636"/>
    </location>
</feature>
<accession>A0A5E4R3V8</accession>
<evidence type="ECO:0000256" key="1">
    <source>
        <dbReference type="SAM" id="MobiDB-lite"/>
    </source>
</evidence>
<feature type="region of interest" description="Disordered" evidence="1">
    <location>
        <begin position="680"/>
        <end position="699"/>
    </location>
</feature>
<dbReference type="EMBL" id="FZQP02006926">
    <property type="protein sequence ID" value="VVD05046.1"/>
    <property type="molecule type" value="Genomic_DNA"/>
</dbReference>
<feature type="compositionally biased region" description="Basic and acidic residues" evidence="1">
    <location>
        <begin position="637"/>
        <end position="654"/>
    </location>
</feature>
<gene>
    <name evidence="2" type="ORF">LSINAPIS_LOCUS14666</name>
</gene>
<sequence>MESSEDDAGTATNASRPETARESNIGELENVSDTRTQQENTTQERSISDTHTMSENYFDGESVSSSPEQIANSSTEAVLDMIDEFVDGPGATKRIPLSVYTDSTAKSPSLDTLDVDCSSQSMSSERVYVDTSKHDSSPINSECSKEPECQVECEESTKSESLAVPCVSNELVEEHAIPCTSNSNNGAQNNDQVQLSQLKEEILNKYEDTLAEVLHPVIQSSENDTVPSSDQVTNSPKNSENESEPQVSEVERALSEHVVKCVTSSDSKEVVVESAESTSSDNHFVSEVRLPVETPTQTPLLNHLVHLEYRPRPDSTVSSTVDSMLSSAPELSSECATKDVSSSSDAVSTVNDSVKLEEVRSMSEISICKAETTHTPKKIKLIRHRPTPVVNHTETVDKPPLLSINEQCQSTSSDIPHINKSINEVIPPETCSYIASKITQGVRSLLQRVENECSTSEQLKKDSNSCEEKKVEVECQDSENITLLSYLPIFNSVDSSLNSTVHNSPSNSCDIIKESNICESNNSNTVNESTMIGSSDSNNVLAEAIVFPTISKSVLDESSVKSCSNLAEPIDSFGGNLHDSTSTSDVSCSSVVRPSPSSSTSLSKEIFKEPTASILTHSNDTETEPVVSSPNKCSETGNKEHLQDKTESSAKELQKTVPKLTIKVGNKQNEESKCSIPKVTIKPLKPPHTDEVKTIPKNDNDTIQSATKISCKSLQKPAEKIHILHRKSSSSEVSESEYSENDESTSDQKSMSDEGPQDSVPKVTIKLGKPGTNTEGKFYTESNIPKLTIKGIQNSTEEGRESPSQLKVVICQSEETQIEKVPKLTIKTYTITDSQPQSPKLTIKPLKPPDPGDCEPIPENVDSIQKLKIQTESSSVEQQDVTSHVPKITIKIAKPDCEISHKSPKKSSYSDNSENIPFVTKINIKPIIEPVDNLEVTHKGDEKIPVVPKVTIKPVVKPNEPECNKEDAHNIQKINPKFIRSPESDSSDEKDSDDSKINSIKPSDDEETSKESENHSSETGNSSDENNYSLPVVTKMNTKEENIPYIKKLNIKPLVKPDSSAPLSPKKDRTSSPDTKSQHNIPFVTRLNIKPIVNPEDEEVESEDLKDLSVKHPPLLMKINRKTVSDSGFDSQYSIHNSDNEPCNSISENLPTKEMIPSSTLTIDTPCTKISDSKKNCIDYEKNLIESNSHEESQTHSPVSKEVNSNNSLNTDNKPSSEKYSNNSLSSNLSTVPIPKVDCKPEENCIDKSDKQKKYSSSETVSVNKDQSTKSHIEIIKQSPKEISKHLPNSNSTLLKQLLENRDECSEKIDDKIILTNCIESNVKNLTDDNVQNFSKKLQEENINIQDTTQNTANSSSPGILNIHNTQHLYEKVNDNITKPLEINISDKINQSCDQDSPRIIIKINKTDHGASAKIITEDSPKPENKTLSPVESRRKQNFNSKKKSSASSPEIVVGKRLRSSRIVQSPEKRNMGRSPSPDGSHSHLPKNECENEFSMQHVKRLKLGQLLSQKSLTIHPVVKSSSQNSPPNSMENKQNAKIINHPLLNNENCSKNGSSKLHNILSNLQSTQLKVVALNDLHQSDKKMRLGPEIKTDVSLDEATVEISSLDHSSSNISDTVFQENIESQDFNLSADPTAQDPLEVDFKTVVSEKVVSESEKVSTLIPMTPQPKKRGRPRKLPVSEGSKPPIVLPTPALEERPQRSLRLSRERPIILAKPRGRGRGRGRRIDSETKPHKEPEPVVETAHKFFISDQNSADIDPTSSRIKLPRLTEALDKMPSACLTPLTSRRRMSSTSEVNYYESDPSELKAVMETGLPRMENPFAKSTEVLSEIRGRGRGGRGFRGRGRASPRTPRGRGRGRGGGRGAMYMKETLGIYGRVCGPATTTVELFEEETCMMDDNATPSNSQVMMIQEQVAMFLGVKGFKRRYPELKRRAIIGEEKAFLLSKGIVTEALCDLGITAVDASEVLDIMLSDYPHKYEEYRTYQRERQLTEPIPEPEEIKQEKIDRIEIKSDSRQGDSKPDLPKVDPEKLRQRKKLTKVKRSSGCEGASGGALGVGAEEEEKVDTCRVCKLRLEANRKVTHERFLVCCNCNAKRRWHCVECAVCKSCGARSASGPEGAPRAPGAPLGSVTTPGSGAQWHHHTRRGPSGHKVYSHSLCTPCARAYRIGRYCPLCDRSFIGPKGTMQLVICKLCDRQLHQGPGSDLERYAKLESRAKIVVTTGMSACWSCSVGSGYGGCVPECVRRTGARVHVLDYTCSECRRGGITSRAAAVRLAPRTIATLFMAKRRFNKYAHRQYMQKCLQARDAPDVSDASDGDDTILIHTHMYSSPTKPARGSPDMDEWVCKVREKAAI</sequence>
<feature type="compositionally biased region" description="Basic and acidic residues" evidence="1">
    <location>
        <begin position="127"/>
        <end position="136"/>
    </location>
</feature>
<feature type="region of interest" description="Disordered" evidence="1">
    <location>
        <begin position="720"/>
        <end position="779"/>
    </location>
</feature>
<feature type="compositionally biased region" description="Polar residues" evidence="1">
    <location>
        <begin position="830"/>
        <end position="840"/>
    </location>
</feature>